<evidence type="ECO:0000313" key="2">
    <source>
        <dbReference type="EMBL" id="KIW00293.1"/>
    </source>
</evidence>
<dbReference type="InParanoid" id="A0A0D2A0U9"/>
<dbReference type="STRING" id="253628.A0A0D2A0U9"/>
<dbReference type="RefSeq" id="XP_016210162.1">
    <property type="nucleotide sequence ID" value="XM_016362042.1"/>
</dbReference>
<accession>A0A0D2A0U9</accession>
<dbReference type="Pfam" id="PF26639">
    <property type="entry name" value="Het-6_barrel"/>
    <property type="match status" value="1"/>
</dbReference>
<dbReference type="HOGENOM" id="CLU_004184_7_5_1"/>
<sequence length="634" mass="72600">MHSERGEPHYKPLPEGEFIRILELLPGKAEDPISGNLNLVSLEAAWKTYDAISYVWGDQASQRDIFIDNERLSITVSLWEALHNFRDERKKRILWADAICIQQLYPPEKAVQVQLMSKIYEGAASVRVWLGLDTLGVAQETVDFILENVSISRDLIMRYGSITAVRTLPDDDNPISKDRDKWLLYEQFLQLPWFNRVWVIQEVGVAREAIMHWGDAEIPFAAVINLNEFMLLGQHLFRFHPMSWILHDAFVGIFNYYENQDSWREQLFPGVCDHWKRVSARPTLSGLFIQGSRRGVTDNRDLIYAFLGHPVANQDGAPFVKVDYVKDVNEVYFDAMVRLLGLEPNPGLPLAVAAGMGKKKPRDLNENLPTWVIRWELGLQVNWMCAPGHWHYAGGIEERVPKVDVDMEKKTLTLVGAVFDKVTWVSEMILPKDVAIDMLVENHDRIPALEWLWKDFEKIQSRYPEGLHRRDVMTVTLIAGRWPNDQERKADDAENLEKHRAFVDGYLKYIAFARKRGTQTSQSNVAASEEMTELLSYARDYEVLFSLVASNRRMFVTEKGFLGIGPPLLVEGDLVTVFQGVKTPFCLRDAISTERSSYKLVGPAYVHGVMRGEVLDDNDPLDLGSVRQRDIVLV</sequence>
<dbReference type="InterPro" id="IPR052895">
    <property type="entry name" value="HetReg/Transcr_Mod"/>
</dbReference>
<dbReference type="PANTHER" id="PTHR24148:SF82">
    <property type="entry name" value="HETEROKARYON INCOMPATIBILITY DOMAIN-CONTAINING PROTEIN"/>
    <property type="match status" value="1"/>
</dbReference>
<evidence type="ECO:0000259" key="1">
    <source>
        <dbReference type="Pfam" id="PF06985"/>
    </source>
</evidence>
<organism evidence="2 3">
    <name type="scientific">Verruconis gallopava</name>
    <dbReference type="NCBI Taxonomy" id="253628"/>
    <lineage>
        <taxon>Eukaryota</taxon>
        <taxon>Fungi</taxon>
        <taxon>Dikarya</taxon>
        <taxon>Ascomycota</taxon>
        <taxon>Pezizomycotina</taxon>
        <taxon>Dothideomycetes</taxon>
        <taxon>Pleosporomycetidae</taxon>
        <taxon>Venturiales</taxon>
        <taxon>Sympoventuriaceae</taxon>
        <taxon>Verruconis</taxon>
    </lineage>
</organism>
<dbReference type="PANTHER" id="PTHR24148">
    <property type="entry name" value="ANKYRIN REPEAT DOMAIN-CONTAINING PROTEIN 39 HOMOLOG-RELATED"/>
    <property type="match status" value="1"/>
</dbReference>
<evidence type="ECO:0000313" key="3">
    <source>
        <dbReference type="Proteomes" id="UP000053259"/>
    </source>
</evidence>
<protein>
    <recommendedName>
        <fullName evidence="1">Heterokaryon incompatibility domain-containing protein</fullName>
    </recommendedName>
</protein>
<proteinExistence type="predicted"/>
<dbReference type="EMBL" id="KN847565">
    <property type="protein sequence ID" value="KIW00293.1"/>
    <property type="molecule type" value="Genomic_DNA"/>
</dbReference>
<gene>
    <name evidence="2" type="ORF">PV09_08183</name>
</gene>
<dbReference type="Proteomes" id="UP000053259">
    <property type="component" value="Unassembled WGS sequence"/>
</dbReference>
<dbReference type="GeneID" id="27316156"/>
<keyword evidence="3" id="KW-1185">Reference proteome</keyword>
<dbReference type="Pfam" id="PF06985">
    <property type="entry name" value="HET"/>
    <property type="match status" value="1"/>
</dbReference>
<reference evidence="2 3" key="1">
    <citation type="submission" date="2015-01" db="EMBL/GenBank/DDBJ databases">
        <title>The Genome Sequence of Ochroconis gallopava CBS43764.</title>
        <authorList>
            <consortium name="The Broad Institute Genomics Platform"/>
            <person name="Cuomo C."/>
            <person name="de Hoog S."/>
            <person name="Gorbushina A."/>
            <person name="Stielow B."/>
            <person name="Teixiera M."/>
            <person name="Abouelleil A."/>
            <person name="Chapman S.B."/>
            <person name="Priest M."/>
            <person name="Young S.K."/>
            <person name="Wortman J."/>
            <person name="Nusbaum C."/>
            <person name="Birren B."/>
        </authorList>
    </citation>
    <scope>NUCLEOTIDE SEQUENCE [LARGE SCALE GENOMIC DNA]</scope>
    <source>
        <strain evidence="2 3">CBS 43764</strain>
    </source>
</reference>
<dbReference type="VEuPathDB" id="FungiDB:PV09_08183"/>
<name>A0A0D2A0U9_9PEZI</name>
<dbReference type="AlphaFoldDB" id="A0A0D2A0U9"/>
<feature type="domain" description="Heterokaryon incompatibility" evidence="1">
    <location>
        <begin position="49"/>
        <end position="202"/>
    </location>
</feature>
<dbReference type="InterPro" id="IPR010730">
    <property type="entry name" value="HET"/>
</dbReference>
<dbReference type="OrthoDB" id="3553147at2759"/>